<organism evidence="4 5">
    <name type="scientific">Cadophora malorum</name>
    <dbReference type="NCBI Taxonomy" id="108018"/>
    <lineage>
        <taxon>Eukaryota</taxon>
        <taxon>Fungi</taxon>
        <taxon>Dikarya</taxon>
        <taxon>Ascomycota</taxon>
        <taxon>Pezizomycotina</taxon>
        <taxon>Leotiomycetes</taxon>
        <taxon>Helotiales</taxon>
        <taxon>Ploettnerulaceae</taxon>
        <taxon>Cadophora</taxon>
    </lineage>
</organism>
<keyword evidence="2" id="KW-1133">Transmembrane helix</keyword>
<dbReference type="EMBL" id="JAFJYH010000065">
    <property type="protein sequence ID" value="KAG4421439.1"/>
    <property type="molecule type" value="Genomic_DNA"/>
</dbReference>
<gene>
    <name evidence="4" type="ORF">IFR04_005389</name>
</gene>
<evidence type="ECO:0000256" key="1">
    <source>
        <dbReference type="SAM" id="MobiDB-lite"/>
    </source>
</evidence>
<feature type="compositionally biased region" description="Low complexity" evidence="1">
    <location>
        <begin position="69"/>
        <end position="80"/>
    </location>
</feature>
<proteinExistence type="predicted"/>
<keyword evidence="2" id="KW-0472">Membrane</keyword>
<keyword evidence="3" id="KW-0732">Signal</keyword>
<keyword evidence="5" id="KW-1185">Reference proteome</keyword>
<dbReference type="AlphaFoldDB" id="A0A8H7WBJ6"/>
<dbReference type="OrthoDB" id="3559348at2759"/>
<accession>A0A8H7WBJ6</accession>
<keyword evidence="2" id="KW-0812">Transmembrane</keyword>
<evidence type="ECO:0000313" key="4">
    <source>
        <dbReference type="EMBL" id="KAG4421439.1"/>
    </source>
</evidence>
<comment type="caution">
    <text evidence="4">The sequence shown here is derived from an EMBL/GenBank/DDBJ whole genome shotgun (WGS) entry which is preliminary data.</text>
</comment>
<reference evidence="4" key="1">
    <citation type="submission" date="2021-02" db="EMBL/GenBank/DDBJ databases">
        <title>Genome sequence Cadophora malorum strain M34.</title>
        <authorList>
            <person name="Stefanovic E."/>
            <person name="Vu D."/>
            <person name="Scully C."/>
            <person name="Dijksterhuis J."/>
            <person name="Roader J."/>
            <person name="Houbraken J."/>
        </authorList>
    </citation>
    <scope>NUCLEOTIDE SEQUENCE</scope>
    <source>
        <strain evidence="4">M34</strain>
    </source>
</reference>
<sequence>MKLSLCIFMLWAAITLSYVIPGAEPTKLLSLRHSEDKTSSPPPYTLHSPSALLRDRAASTKTIQNRQETTTSTPTKSSGSQKFSVPQIFAISFASVMGATVLGFLPEAKDRRQNYIATMKINCQILHIFLVVSFIASSTLCAPLLSIESQDSAMVERILPSLESVSSNFQSDERNTGVTVAKGFLDFLGNRLLRASRKKYELGLEFHSE</sequence>
<evidence type="ECO:0000256" key="2">
    <source>
        <dbReference type="SAM" id="Phobius"/>
    </source>
</evidence>
<feature type="transmembrane region" description="Helical" evidence="2">
    <location>
        <begin position="125"/>
        <end position="145"/>
    </location>
</feature>
<feature type="chain" id="PRO_5034833987" evidence="3">
    <location>
        <begin position="18"/>
        <end position="209"/>
    </location>
</feature>
<feature type="transmembrane region" description="Helical" evidence="2">
    <location>
        <begin position="85"/>
        <end position="105"/>
    </location>
</feature>
<protein>
    <submittedName>
        <fullName evidence="4">Uncharacterized protein</fullName>
    </submittedName>
</protein>
<evidence type="ECO:0000256" key="3">
    <source>
        <dbReference type="SAM" id="SignalP"/>
    </source>
</evidence>
<feature type="region of interest" description="Disordered" evidence="1">
    <location>
        <begin position="61"/>
        <end position="81"/>
    </location>
</feature>
<name>A0A8H7WBJ6_9HELO</name>
<feature type="signal peptide" evidence="3">
    <location>
        <begin position="1"/>
        <end position="17"/>
    </location>
</feature>
<evidence type="ECO:0000313" key="5">
    <source>
        <dbReference type="Proteomes" id="UP000664132"/>
    </source>
</evidence>
<dbReference type="Proteomes" id="UP000664132">
    <property type="component" value="Unassembled WGS sequence"/>
</dbReference>